<dbReference type="EMBL" id="CM047942">
    <property type="protein sequence ID" value="KAI9901817.1"/>
    <property type="molecule type" value="Genomic_DNA"/>
</dbReference>
<reference evidence="1" key="1">
    <citation type="submission" date="2022-10" db="EMBL/GenBank/DDBJ databases">
        <title>Complete Genome of Trichothecium roseum strain YXFP-22015, a Plant Pathogen Isolated from Citrus.</title>
        <authorList>
            <person name="Wang Y."/>
            <person name="Zhu L."/>
        </authorList>
    </citation>
    <scope>NUCLEOTIDE SEQUENCE</scope>
    <source>
        <strain evidence="1">YXFP-22015</strain>
    </source>
</reference>
<proteinExistence type="predicted"/>
<name>A0ACC0V7R7_9HYPO</name>
<sequence length="807" mass="87376">MVSLRSIIGALASAALFAQQSIAHSTKRSPVNHVSLLDNPVIKTPSHRVHAHSEFDLTFTLHSGRQPIRLSLEPNHNLLGDTLAVTYIGEDGQIREVEEVDRSNHKVFKGRAFIQRSGLNGWSHAGWARVMVHKDGKKPLIEGAFSIDGDTHHIQTAAHYQKLKHDEDPAIEFATEGNEMVVYRDSDIQQFAWDMNELRRRDLGLASSCESDSLDFNNRFDLERRAAKPATFRSMSVRDLFGRQIDNDGDDGGSNYADTIGDTDGCPNTRKVALVGIATDCNYWEEFNENREELRTNVIDMVNRASELYESTFSISLGIRNLTVIDKLCSSSGSDSAPWNLECSDSTTLNDRLNLFSSWRGRFEDSNAYWSLLTTCNTGSAVGLAWRGQLCREGASESTDRSGQNETIAATNVVVRTSSEWQIFAHETGHTFGAVHDCTSQACPVDANTQSCCPLSTSECDADGKFIMNPSTGDGLTKFSPCSIGNICSGLRQNINGQCLTDNRNIGTITGSQCGNGIVESGEDCDCGGSEDCENNSCCNAETCKFKDGAVCDPTNEDCCTDSCKFASKGTVCRESTGDCDPEETCSGDSGSCERDNHLSDGDGCGDGLHCASGQCTSRDMQCRAVVSGNNDTSTDACNGNSCLLSCEVRGQCTVYNQNFLDGTDCGGGGRCDSGECRGRSTWKEIVEWFENHKNIAIPVGVVLAVLLLLAIGSCFWSCVKRCKRKQRVHKPLPDMSSSPTYNAGGFTNEHWSSGANNVPPPPPGPPPPGTPMYGGGGEHVHQDAGQWDQGWQTRQGGGGGGHGRYA</sequence>
<evidence type="ECO:0000313" key="2">
    <source>
        <dbReference type="Proteomes" id="UP001163324"/>
    </source>
</evidence>
<evidence type="ECO:0000313" key="1">
    <source>
        <dbReference type="EMBL" id="KAI9901817.1"/>
    </source>
</evidence>
<organism evidence="1 2">
    <name type="scientific">Trichothecium roseum</name>
    <dbReference type="NCBI Taxonomy" id="47278"/>
    <lineage>
        <taxon>Eukaryota</taxon>
        <taxon>Fungi</taxon>
        <taxon>Dikarya</taxon>
        <taxon>Ascomycota</taxon>
        <taxon>Pezizomycotina</taxon>
        <taxon>Sordariomycetes</taxon>
        <taxon>Hypocreomycetidae</taxon>
        <taxon>Hypocreales</taxon>
        <taxon>Hypocreales incertae sedis</taxon>
        <taxon>Trichothecium</taxon>
    </lineage>
</organism>
<dbReference type="Proteomes" id="UP001163324">
    <property type="component" value="Chromosome 3"/>
</dbReference>
<protein>
    <submittedName>
        <fullName evidence="1">Uncharacterized protein</fullName>
    </submittedName>
</protein>
<keyword evidence="2" id="KW-1185">Reference proteome</keyword>
<comment type="caution">
    <text evidence="1">The sequence shown here is derived from an EMBL/GenBank/DDBJ whole genome shotgun (WGS) entry which is preliminary data.</text>
</comment>
<accession>A0ACC0V7R7</accession>
<gene>
    <name evidence="1" type="ORF">N3K66_003634</name>
</gene>